<feature type="transmembrane region" description="Helical" evidence="8">
    <location>
        <begin position="238"/>
        <end position="257"/>
    </location>
</feature>
<organism evidence="12">
    <name type="scientific">Dichomitus squalens</name>
    <dbReference type="NCBI Taxonomy" id="114155"/>
    <lineage>
        <taxon>Eukaryota</taxon>
        <taxon>Fungi</taxon>
        <taxon>Dikarya</taxon>
        <taxon>Basidiomycota</taxon>
        <taxon>Agaricomycotina</taxon>
        <taxon>Agaricomycetes</taxon>
        <taxon>Polyporales</taxon>
        <taxon>Polyporaceae</taxon>
        <taxon>Dichomitus</taxon>
    </lineage>
</organism>
<dbReference type="Pfam" id="PF01773">
    <property type="entry name" value="Nucleos_tra2_N"/>
    <property type="match status" value="1"/>
</dbReference>
<feature type="transmembrane region" description="Helical" evidence="8">
    <location>
        <begin position="566"/>
        <end position="587"/>
    </location>
</feature>
<feature type="transmembrane region" description="Helical" evidence="8">
    <location>
        <begin position="206"/>
        <end position="226"/>
    </location>
</feature>
<feature type="transmembrane region" description="Helical" evidence="8">
    <location>
        <begin position="530"/>
        <end position="554"/>
    </location>
</feature>
<keyword evidence="5 8" id="KW-1133">Transmembrane helix</keyword>
<dbReference type="AlphaFoldDB" id="A0A4Q9MR14"/>
<dbReference type="InterPro" id="IPR011642">
    <property type="entry name" value="Gate_dom"/>
</dbReference>
<evidence type="ECO:0000256" key="5">
    <source>
        <dbReference type="ARBA" id="ARBA00022989"/>
    </source>
</evidence>
<dbReference type="InterPro" id="IPR011657">
    <property type="entry name" value="CNT_C_dom"/>
</dbReference>
<gene>
    <name evidence="12" type="ORF">BD311DRAFT_719059</name>
</gene>
<evidence type="ECO:0000256" key="7">
    <source>
        <dbReference type="SAM" id="MobiDB-lite"/>
    </source>
</evidence>
<feature type="domain" description="Concentrative nucleoside transporter C-terminal" evidence="10">
    <location>
        <begin position="372"/>
        <end position="585"/>
    </location>
</feature>
<feature type="compositionally biased region" description="Basic and acidic residues" evidence="7">
    <location>
        <begin position="40"/>
        <end position="52"/>
    </location>
</feature>
<evidence type="ECO:0000256" key="6">
    <source>
        <dbReference type="ARBA" id="ARBA00023136"/>
    </source>
</evidence>
<dbReference type="InterPro" id="IPR002668">
    <property type="entry name" value="CNT_N_dom"/>
</dbReference>
<evidence type="ECO:0000256" key="3">
    <source>
        <dbReference type="ARBA" id="ARBA00022475"/>
    </source>
</evidence>
<sequence>MSTEILAAPHLAEEQRLARKQSRSSGSNSIAKGDPAADPTDVKVTDPEKATSKESQYVEEDEEDVSGLTKLYRRFRPLVLALLAAVILGWWVSATVLKATRHRWIVQTFWAWFFIIVIAFRFIPNSVVTRPVEAIWVPCVQTPFLKLPRYIRLAMGWLALLGIIFGSAFGFKLTGNTGYGDRAISVLGLFVFQFCFWATSKHRSHIPWPTVIVGLTLQQAIAMFVLKSGAGFSIFKWIAFLASDFLAQALAGAAFFFDQATVDKHWFFVNTLSSIIFFIAFVQMMYYLGVMQWLIEGFAWFFFKIMDISGAEAVVAAASPFIGQGESACLVKPYVDYMTESELHLTMTSGFSTIAGSVLSAYIGLGVPPENLVTASVMSIPASIAISKMRLPELDEPVTRGRVTVDRGNQNDKDRPANALHAFSKGAVFGLIVAGQILTNVLTVVSLVAMLNGLLTWIGKGFGIHALTLQLILRYVFYPVTFFMGVPRGEILRVSELLATKLVENEFVAYLSLQEITKSDSPLSPRAFTIASYALCGFANLGSLGIQVGVLGALAPSRARIISRIALSAMICGFISTMQAAGIAGMLV</sequence>
<feature type="region of interest" description="Disordered" evidence="7">
    <location>
        <begin position="13"/>
        <end position="57"/>
    </location>
</feature>
<dbReference type="GO" id="GO:0005337">
    <property type="term" value="F:nucleoside transmembrane transporter activity"/>
    <property type="evidence" value="ECO:0007669"/>
    <property type="project" value="InterPro"/>
</dbReference>
<reference evidence="12" key="1">
    <citation type="submission" date="2019-01" db="EMBL/GenBank/DDBJ databases">
        <title>Draft genome sequences of three monokaryotic isolates of the white-rot basidiomycete fungus Dichomitus squalens.</title>
        <authorList>
            <consortium name="DOE Joint Genome Institute"/>
            <person name="Lopez S.C."/>
            <person name="Andreopoulos B."/>
            <person name="Pangilinan J."/>
            <person name="Lipzen A."/>
            <person name="Riley R."/>
            <person name="Ahrendt S."/>
            <person name="Ng V."/>
            <person name="Barry K."/>
            <person name="Daum C."/>
            <person name="Grigoriev I.V."/>
            <person name="Hilden K.S."/>
            <person name="Makela M.R."/>
            <person name="de Vries R.P."/>
        </authorList>
    </citation>
    <scope>NUCLEOTIDE SEQUENCE [LARGE SCALE GENOMIC DNA]</scope>
    <source>
        <strain evidence="12">OM18370.1</strain>
    </source>
</reference>
<dbReference type="InterPro" id="IPR008276">
    <property type="entry name" value="C_nuclsd_transpt"/>
</dbReference>
<feature type="transmembrane region" description="Helical" evidence="8">
    <location>
        <begin position="104"/>
        <end position="123"/>
    </location>
</feature>
<evidence type="ECO:0000259" key="10">
    <source>
        <dbReference type="Pfam" id="PF07662"/>
    </source>
</evidence>
<feature type="transmembrane region" description="Helical" evidence="8">
    <location>
        <begin position="269"/>
        <end position="289"/>
    </location>
</feature>
<dbReference type="Pfam" id="PF07670">
    <property type="entry name" value="Gate"/>
    <property type="match status" value="1"/>
</dbReference>
<evidence type="ECO:0000313" key="12">
    <source>
        <dbReference type="EMBL" id="TBU30264.1"/>
    </source>
</evidence>
<keyword evidence="4 8" id="KW-0812">Transmembrane</keyword>
<feature type="transmembrane region" description="Helical" evidence="8">
    <location>
        <begin position="343"/>
        <end position="365"/>
    </location>
</feature>
<dbReference type="GO" id="GO:0005886">
    <property type="term" value="C:plasma membrane"/>
    <property type="evidence" value="ECO:0007669"/>
    <property type="project" value="UniProtKB-SubCell"/>
</dbReference>
<dbReference type="PANTHER" id="PTHR10590:SF4">
    <property type="entry name" value="SOLUTE CARRIER FAMILY 28 MEMBER 3"/>
    <property type="match status" value="1"/>
</dbReference>
<feature type="transmembrane region" description="Helical" evidence="8">
    <location>
        <begin position="78"/>
        <end position="97"/>
    </location>
</feature>
<dbReference type="PANTHER" id="PTHR10590">
    <property type="entry name" value="SODIUM/NUCLEOSIDE COTRANSPORTER"/>
    <property type="match status" value="1"/>
</dbReference>
<feature type="transmembrane region" description="Helical" evidence="8">
    <location>
        <begin position="428"/>
        <end position="455"/>
    </location>
</feature>
<feature type="transmembrane region" description="Helical" evidence="8">
    <location>
        <begin position="150"/>
        <end position="171"/>
    </location>
</feature>
<evidence type="ECO:0000259" key="11">
    <source>
        <dbReference type="Pfam" id="PF07670"/>
    </source>
</evidence>
<evidence type="ECO:0000256" key="4">
    <source>
        <dbReference type="ARBA" id="ARBA00022692"/>
    </source>
</evidence>
<dbReference type="Proteomes" id="UP000292957">
    <property type="component" value="Unassembled WGS sequence"/>
</dbReference>
<evidence type="ECO:0000256" key="8">
    <source>
        <dbReference type="SAM" id="Phobius"/>
    </source>
</evidence>
<comment type="similarity">
    <text evidence="2">Belongs to the concentrative nucleoside transporter (CNT) (TC 2.A.41) family.</text>
</comment>
<feature type="transmembrane region" description="Helical" evidence="8">
    <location>
        <begin position="183"/>
        <end position="200"/>
    </location>
</feature>
<feature type="domain" description="Nucleoside transporter/FeoB GTPase Gate" evidence="11">
    <location>
        <begin position="269"/>
        <end position="366"/>
    </location>
</feature>
<evidence type="ECO:0000256" key="1">
    <source>
        <dbReference type="ARBA" id="ARBA00004651"/>
    </source>
</evidence>
<proteinExistence type="inferred from homology"/>
<protein>
    <submittedName>
        <fullName evidence="12">Na+ dependent nucleoside transporter C-terminus-domain-containing protein</fullName>
    </submittedName>
</protein>
<evidence type="ECO:0000259" key="9">
    <source>
        <dbReference type="Pfam" id="PF01773"/>
    </source>
</evidence>
<comment type="subcellular location">
    <subcellularLocation>
        <location evidence="1">Cell membrane</location>
        <topology evidence="1">Multi-pass membrane protein</topology>
    </subcellularLocation>
</comment>
<dbReference type="EMBL" id="ML143407">
    <property type="protein sequence ID" value="TBU30264.1"/>
    <property type="molecule type" value="Genomic_DNA"/>
</dbReference>
<keyword evidence="6 8" id="KW-0472">Membrane</keyword>
<feature type="transmembrane region" description="Helical" evidence="8">
    <location>
        <begin position="467"/>
        <end position="486"/>
    </location>
</feature>
<feature type="domain" description="Concentrative nucleoside transporter N-terminal" evidence="9">
    <location>
        <begin position="187"/>
        <end position="259"/>
    </location>
</feature>
<accession>A0A4Q9MR14</accession>
<dbReference type="GO" id="GO:0015293">
    <property type="term" value="F:symporter activity"/>
    <property type="evidence" value="ECO:0007669"/>
    <property type="project" value="TreeGrafter"/>
</dbReference>
<name>A0A4Q9MR14_9APHY</name>
<keyword evidence="3" id="KW-1003">Cell membrane</keyword>
<evidence type="ECO:0000256" key="2">
    <source>
        <dbReference type="ARBA" id="ARBA00009033"/>
    </source>
</evidence>
<dbReference type="Pfam" id="PF07662">
    <property type="entry name" value="Nucleos_tra2_C"/>
    <property type="match status" value="1"/>
</dbReference>
<dbReference type="OrthoDB" id="6075923at2759"/>